<dbReference type="EMBL" id="JACHJR010000001">
    <property type="protein sequence ID" value="MBB4951633.1"/>
    <property type="molecule type" value="Genomic_DNA"/>
</dbReference>
<evidence type="ECO:0000256" key="1">
    <source>
        <dbReference type="SAM" id="MobiDB-lite"/>
    </source>
</evidence>
<accession>A0A7W7SJJ7</accession>
<keyword evidence="2" id="KW-0436">Ligase</keyword>
<dbReference type="AlphaFoldDB" id="A0A7W7SJJ7"/>
<name>A0A7W7SJJ7_9ACTN</name>
<evidence type="ECO:0000313" key="3">
    <source>
        <dbReference type="Proteomes" id="UP000573327"/>
    </source>
</evidence>
<dbReference type="PANTHER" id="PTHR37474:SF1">
    <property type="entry name" value="2'-5' RNA LIGASE FAMILY PROTEIN"/>
    <property type="match status" value="1"/>
</dbReference>
<dbReference type="PANTHER" id="PTHR37474">
    <property type="entry name" value="RNA LIGASE/CYCLIC NUCLEOTIDE PHOSPHODIESTERASE"/>
    <property type="match status" value="1"/>
</dbReference>
<feature type="region of interest" description="Disordered" evidence="1">
    <location>
        <begin position="1"/>
        <end position="23"/>
    </location>
</feature>
<sequence>MDADFSPNDGAESPGVLGSPPTPRTAVAWLPPVELWPAVQRIREVHDRQIRRWPPHVNLLFGFVPETDFGRAVPLLSDAAAEVEPFTARLSGVRSFSHRHDATLWLDPAAADPAPWQRLHDALQERFPRCRSRADGFTPHLSLGRSKHPRTLAPELAALLGSMPARVTELVVLSRRGDRPMRVRVVITLGTGEARWPPSGLDDQL</sequence>
<organism evidence="2 3">
    <name type="scientific">Kitasatospora gansuensis</name>
    <dbReference type="NCBI Taxonomy" id="258050"/>
    <lineage>
        <taxon>Bacteria</taxon>
        <taxon>Bacillati</taxon>
        <taxon>Actinomycetota</taxon>
        <taxon>Actinomycetes</taxon>
        <taxon>Kitasatosporales</taxon>
        <taxon>Streptomycetaceae</taxon>
        <taxon>Kitasatospora</taxon>
    </lineage>
</organism>
<reference evidence="2 3" key="1">
    <citation type="submission" date="2020-08" db="EMBL/GenBank/DDBJ databases">
        <title>Sequencing the genomes of 1000 actinobacteria strains.</title>
        <authorList>
            <person name="Klenk H.-P."/>
        </authorList>
    </citation>
    <scope>NUCLEOTIDE SEQUENCE [LARGE SCALE GENOMIC DNA]</scope>
    <source>
        <strain evidence="2 3">DSM 44786</strain>
    </source>
</reference>
<dbReference type="Pfam" id="PF13563">
    <property type="entry name" value="2_5_RNA_ligase2"/>
    <property type="match status" value="1"/>
</dbReference>
<protein>
    <submittedName>
        <fullName evidence="2">2'-5' RNA ligase</fullName>
    </submittedName>
</protein>
<dbReference type="SUPFAM" id="SSF55144">
    <property type="entry name" value="LigT-like"/>
    <property type="match status" value="1"/>
</dbReference>
<keyword evidence="3" id="KW-1185">Reference proteome</keyword>
<dbReference type="InterPro" id="IPR009097">
    <property type="entry name" value="Cyclic_Pdiesterase"/>
</dbReference>
<dbReference type="Gene3D" id="3.90.1140.10">
    <property type="entry name" value="Cyclic phosphodiesterase"/>
    <property type="match status" value="1"/>
</dbReference>
<gene>
    <name evidence="2" type="ORF">F4556_007168</name>
</gene>
<proteinExistence type="predicted"/>
<dbReference type="RefSeq" id="WP_184923728.1">
    <property type="nucleotide sequence ID" value="NZ_JACHJR010000001.1"/>
</dbReference>
<comment type="caution">
    <text evidence="2">The sequence shown here is derived from an EMBL/GenBank/DDBJ whole genome shotgun (WGS) entry which is preliminary data.</text>
</comment>
<evidence type="ECO:0000313" key="2">
    <source>
        <dbReference type="EMBL" id="MBB4951633.1"/>
    </source>
</evidence>
<dbReference type="GO" id="GO:0016874">
    <property type="term" value="F:ligase activity"/>
    <property type="evidence" value="ECO:0007669"/>
    <property type="project" value="UniProtKB-KW"/>
</dbReference>
<dbReference type="Proteomes" id="UP000573327">
    <property type="component" value="Unassembled WGS sequence"/>
</dbReference>